<dbReference type="RefSeq" id="WP_188220877.1">
    <property type="nucleotide sequence ID" value="NZ_NASZ01000016.1"/>
</dbReference>
<dbReference type="EMBL" id="NASZ01000016">
    <property type="protein sequence ID" value="MBD0725657.1"/>
    <property type="molecule type" value="Genomic_DNA"/>
</dbReference>
<sequence length="117" mass="13744">MMKRKQLLYSVTLAAAVLFSILFQSFHSYEHLEKQLSHKFCEHDHSHNKHELTHQHKVFEQCSVCHFAFSSFLQTKITSYHFYADFKLIPFFDKEQQNIISFPGSLFAHRGPPASIV</sequence>
<gene>
    <name evidence="1" type="ORF">B6A10_10740</name>
</gene>
<accession>A0ABR7URY8</accession>
<comment type="caution">
    <text evidence="1">The sequence shown here is derived from an EMBL/GenBank/DDBJ whole genome shotgun (WGS) entry which is preliminary data.</text>
</comment>
<reference evidence="1 2" key="1">
    <citation type="journal article" date="2020" name="Microbiol. Res.">
        <title>Flavobacterium pokkalii sp. nov., a novel plant growth promoting native rhizobacteria isolated from pokkali rice grown in coastal saline affected agricultural regions of southern India, Kerala.</title>
        <authorList>
            <person name="Menon R.R."/>
            <person name="Kumari S."/>
            <person name="Viver T."/>
            <person name="Rameshkumar N."/>
        </authorList>
    </citation>
    <scope>NUCLEOTIDE SEQUENCE [LARGE SCALE GENOMIC DNA]</scope>
    <source>
        <strain evidence="1 2">L1I52</strain>
    </source>
</reference>
<evidence type="ECO:0000313" key="2">
    <source>
        <dbReference type="Proteomes" id="UP000661715"/>
    </source>
</evidence>
<evidence type="ECO:0000313" key="1">
    <source>
        <dbReference type="EMBL" id="MBD0725657.1"/>
    </source>
</evidence>
<evidence type="ECO:0008006" key="3">
    <source>
        <dbReference type="Google" id="ProtNLM"/>
    </source>
</evidence>
<dbReference type="Proteomes" id="UP000661715">
    <property type="component" value="Unassembled WGS sequence"/>
</dbReference>
<organism evidence="1 2">
    <name type="scientific">Flavobacterium pokkalii</name>
    <dbReference type="NCBI Taxonomy" id="1940408"/>
    <lineage>
        <taxon>Bacteria</taxon>
        <taxon>Pseudomonadati</taxon>
        <taxon>Bacteroidota</taxon>
        <taxon>Flavobacteriia</taxon>
        <taxon>Flavobacteriales</taxon>
        <taxon>Flavobacteriaceae</taxon>
        <taxon>Flavobacterium</taxon>
    </lineage>
</organism>
<keyword evidence="2" id="KW-1185">Reference proteome</keyword>
<proteinExistence type="predicted"/>
<name>A0ABR7URY8_9FLAO</name>
<protein>
    <recommendedName>
        <fullName evidence="3">DUF2946 domain-containing protein</fullName>
    </recommendedName>
</protein>